<evidence type="ECO:0000313" key="2">
    <source>
        <dbReference type="EMBL" id="RKI13343.1"/>
    </source>
</evidence>
<dbReference type="Pfam" id="PF13683">
    <property type="entry name" value="rve_3"/>
    <property type="match status" value="1"/>
</dbReference>
<comment type="caution">
    <text evidence="2">The sequence shown here is derived from an EMBL/GenBank/DDBJ whole genome shotgun (WGS) entry which is preliminary data.</text>
</comment>
<sequence length="125" mass="13946">MGCASFAVVSRRAASHRDGSQFGASCRRALHPIEWLTDNGPACTARETREFGARLGLLIRTPPTYSPESNGTAEPFVKSFKCDYVYQARLDSAEVVLEQMPHWFNDYNTVHHRASAQRAKDELSA</sequence>
<evidence type="ECO:0000259" key="1">
    <source>
        <dbReference type="PROSITE" id="PS50994"/>
    </source>
</evidence>
<dbReference type="InterPro" id="IPR012337">
    <property type="entry name" value="RNaseH-like_sf"/>
</dbReference>
<dbReference type="SUPFAM" id="SSF53098">
    <property type="entry name" value="Ribonuclease H-like"/>
    <property type="match status" value="1"/>
</dbReference>
<dbReference type="EMBL" id="RAWI01000039">
    <property type="protein sequence ID" value="RKI13343.1"/>
    <property type="molecule type" value="Genomic_DNA"/>
</dbReference>
<organism evidence="2 3">
    <name type="scientific">Corallococcus praedator</name>
    <dbReference type="NCBI Taxonomy" id="2316724"/>
    <lineage>
        <taxon>Bacteria</taxon>
        <taxon>Pseudomonadati</taxon>
        <taxon>Myxococcota</taxon>
        <taxon>Myxococcia</taxon>
        <taxon>Myxococcales</taxon>
        <taxon>Cystobacterineae</taxon>
        <taxon>Myxococcaceae</taxon>
        <taxon>Corallococcus</taxon>
    </lineage>
</organism>
<evidence type="ECO:0000313" key="3">
    <source>
        <dbReference type="Proteomes" id="UP000278907"/>
    </source>
</evidence>
<name>A0ABX9QMG5_9BACT</name>
<proteinExistence type="predicted"/>
<dbReference type="InterPro" id="IPR001584">
    <property type="entry name" value="Integrase_cat-core"/>
</dbReference>
<protein>
    <recommendedName>
        <fullName evidence="1">Integrase catalytic domain-containing protein</fullName>
    </recommendedName>
</protein>
<dbReference type="PROSITE" id="PS50994">
    <property type="entry name" value="INTEGRASE"/>
    <property type="match status" value="1"/>
</dbReference>
<dbReference type="Gene3D" id="3.30.420.10">
    <property type="entry name" value="Ribonuclease H-like superfamily/Ribonuclease H"/>
    <property type="match status" value="1"/>
</dbReference>
<accession>A0ABX9QMG5</accession>
<dbReference type="InterPro" id="IPR036397">
    <property type="entry name" value="RNaseH_sf"/>
</dbReference>
<keyword evidence="3" id="KW-1185">Reference proteome</keyword>
<feature type="domain" description="Integrase catalytic" evidence="1">
    <location>
        <begin position="32"/>
        <end position="125"/>
    </location>
</feature>
<reference evidence="2 3" key="1">
    <citation type="submission" date="2018-09" db="EMBL/GenBank/DDBJ databases">
        <authorList>
            <person name="Livingstone P.G."/>
            <person name="Whitworth D.E."/>
        </authorList>
    </citation>
    <scope>NUCLEOTIDE SEQUENCE [LARGE SCALE GENOMIC DNA]</scope>
    <source>
        <strain evidence="2 3">CA031B</strain>
    </source>
</reference>
<dbReference type="Proteomes" id="UP000278907">
    <property type="component" value="Unassembled WGS sequence"/>
</dbReference>
<gene>
    <name evidence="2" type="ORF">D7Y13_07820</name>
</gene>